<keyword evidence="2" id="KW-1185">Reference proteome</keyword>
<sequence length="43" mass="4917">MVKYLSIELSRSRAKKSSTGCIDGAALFYVKMSMDCYLLEFIF</sequence>
<organism evidence="1 2">
    <name type="scientific">Desulfotruncus arcticus DSM 17038</name>
    <dbReference type="NCBI Taxonomy" id="1121424"/>
    <lineage>
        <taxon>Bacteria</taxon>
        <taxon>Bacillati</taxon>
        <taxon>Bacillota</taxon>
        <taxon>Clostridia</taxon>
        <taxon>Eubacteriales</taxon>
        <taxon>Desulfallaceae</taxon>
        <taxon>Desulfotruncus</taxon>
    </lineage>
</organism>
<accession>A0A1I2X8Z0</accession>
<dbReference type="AlphaFoldDB" id="A0A1I2X8Z0"/>
<protein>
    <submittedName>
        <fullName evidence="1">Uncharacterized protein</fullName>
    </submittedName>
</protein>
<gene>
    <name evidence="1" type="ORF">SAMN05660649_03856</name>
</gene>
<evidence type="ECO:0000313" key="1">
    <source>
        <dbReference type="EMBL" id="SFH09965.1"/>
    </source>
</evidence>
<evidence type="ECO:0000313" key="2">
    <source>
        <dbReference type="Proteomes" id="UP000199337"/>
    </source>
</evidence>
<proteinExistence type="predicted"/>
<dbReference type="STRING" id="341036.SAMN05660649_03856"/>
<dbReference type="Proteomes" id="UP000199337">
    <property type="component" value="Unassembled WGS sequence"/>
</dbReference>
<dbReference type="EMBL" id="FOOX01000016">
    <property type="protein sequence ID" value="SFH09965.1"/>
    <property type="molecule type" value="Genomic_DNA"/>
</dbReference>
<reference evidence="2" key="1">
    <citation type="submission" date="2016-10" db="EMBL/GenBank/DDBJ databases">
        <authorList>
            <person name="Varghese N."/>
            <person name="Submissions S."/>
        </authorList>
    </citation>
    <scope>NUCLEOTIDE SEQUENCE [LARGE SCALE GENOMIC DNA]</scope>
    <source>
        <strain evidence="2">DSM 17038</strain>
    </source>
</reference>
<name>A0A1I2X8Z0_9FIRM</name>